<keyword evidence="3" id="KW-1185">Reference proteome</keyword>
<dbReference type="Proteomes" id="UP001383192">
    <property type="component" value="Unassembled WGS sequence"/>
</dbReference>
<comment type="caution">
    <text evidence="2">The sequence shown here is derived from an EMBL/GenBank/DDBJ whole genome shotgun (WGS) entry which is preliminary data.</text>
</comment>
<proteinExistence type="predicted"/>
<feature type="chain" id="PRO_5043362264" evidence="1">
    <location>
        <begin position="19"/>
        <end position="151"/>
    </location>
</feature>
<dbReference type="EMBL" id="JAYKXP010000034">
    <property type="protein sequence ID" value="KAK7041465.1"/>
    <property type="molecule type" value="Genomic_DNA"/>
</dbReference>
<evidence type="ECO:0000313" key="3">
    <source>
        <dbReference type="Proteomes" id="UP001383192"/>
    </source>
</evidence>
<gene>
    <name evidence="2" type="ORF">VNI00_009332</name>
</gene>
<sequence length="151" mass="16818">MKYTSVFTVLIIAASAFAQRAVIGEPKPWDTVRVGKSFKARMDTPDSDPNKVEHVHLTVSIKPCEYLEGAGDKCFTSDGYGTILYDGKYKPTYNSKKPELPPHDTLTVKIPDDFPLGNALIESWHEAIVGGDRDHPYYDSDSVEVVVVDRK</sequence>
<protein>
    <submittedName>
        <fullName evidence="2">Uncharacterized protein</fullName>
    </submittedName>
</protein>
<organism evidence="2 3">
    <name type="scientific">Paramarasmius palmivorus</name>
    <dbReference type="NCBI Taxonomy" id="297713"/>
    <lineage>
        <taxon>Eukaryota</taxon>
        <taxon>Fungi</taxon>
        <taxon>Dikarya</taxon>
        <taxon>Basidiomycota</taxon>
        <taxon>Agaricomycotina</taxon>
        <taxon>Agaricomycetes</taxon>
        <taxon>Agaricomycetidae</taxon>
        <taxon>Agaricales</taxon>
        <taxon>Marasmiineae</taxon>
        <taxon>Marasmiaceae</taxon>
        <taxon>Paramarasmius</taxon>
    </lineage>
</organism>
<keyword evidence="1" id="KW-0732">Signal</keyword>
<accession>A0AAW0CSJ6</accession>
<feature type="signal peptide" evidence="1">
    <location>
        <begin position="1"/>
        <end position="18"/>
    </location>
</feature>
<evidence type="ECO:0000256" key="1">
    <source>
        <dbReference type="SAM" id="SignalP"/>
    </source>
</evidence>
<name>A0AAW0CSJ6_9AGAR</name>
<dbReference type="AlphaFoldDB" id="A0AAW0CSJ6"/>
<evidence type="ECO:0000313" key="2">
    <source>
        <dbReference type="EMBL" id="KAK7041465.1"/>
    </source>
</evidence>
<reference evidence="2 3" key="1">
    <citation type="submission" date="2024-01" db="EMBL/GenBank/DDBJ databases">
        <title>A draft genome for a cacao thread blight-causing isolate of Paramarasmius palmivorus.</title>
        <authorList>
            <person name="Baruah I.K."/>
            <person name="Bukari Y."/>
            <person name="Amoako-Attah I."/>
            <person name="Meinhardt L.W."/>
            <person name="Bailey B.A."/>
            <person name="Cohen S.P."/>
        </authorList>
    </citation>
    <scope>NUCLEOTIDE SEQUENCE [LARGE SCALE GENOMIC DNA]</scope>
    <source>
        <strain evidence="2 3">GH-12</strain>
    </source>
</reference>